<dbReference type="EC" id="3.6.1.27" evidence="2"/>
<dbReference type="SUPFAM" id="SSF48317">
    <property type="entry name" value="Acid phosphatase/Vanadium-dependent haloperoxidase"/>
    <property type="match status" value="1"/>
</dbReference>
<evidence type="ECO:0000256" key="1">
    <source>
        <dbReference type="ARBA" id="ARBA00004651"/>
    </source>
</evidence>
<dbReference type="GO" id="GO:0005886">
    <property type="term" value="C:plasma membrane"/>
    <property type="evidence" value="ECO:0007669"/>
    <property type="project" value="UniProtKB-SubCell"/>
</dbReference>
<dbReference type="InterPro" id="IPR000326">
    <property type="entry name" value="PAP2/HPO"/>
</dbReference>
<evidence type="ECO:0000256" key="2">
    <source>
        <dbReference type="ARBA" id="ARBA00012374"/>
    </source>
</evidence>
<evidence type="ECO:0000313" key="13">
    <source>
        <dbReference type="Proteomes" id="UP000185895"/>
    </source>
</evidence>
<evidence type="ECO:0000256" key="8">
    <source>
        <dbReference type="ARBA" id="ARBA00032707"/>
    </source>
</evidence>
<evidence type="ECO:0000259" key="11">
    <source>
        <dbReference type="SMART" id="SM00014"/>
    </source>
</evidence>
<comment type="subcellular location">
    <subcellularLocation>
        <location evidence="1">Cell membrane</location>
        <topology evidence="1">Multi-pass membrane protein</topology>
    </subcellularLocation>
</comment>
<accession>A0A1E7R1B9</accession>
<dbReference type="AlphaFoldDB" id="A0A1E7R1B9"/>
<evidence type="ECO:0000256" key="3">
    <source>
        <dbReference type="ARBA" id="ARBA00022475"/>
    </source>
</evidence>
<dbReference type="InterPro" id="IPR036938">
    <property type="entry name" value="PAP2/HPO_sf"/>
</dbReference>
<dbReference type="Pfam" id="PF01569">
    <property type="entry name" value="PAP2"/>
    <property type="match status" value="1"/>
</dbReference>
<organism evidence="12 13">
    <name type="scientific">Acinetobacter qingfengensis</name>
    <dbReference type="NCBI Taxonomy" id="1262585"/>
    <lineage>
        <taxon>Bacteria</taxon>
        <taxon>Pseudomonadati</taxon>
        <taxon>Pseudomonadota</taxon>
        <taxon>Gammaproteobacteria</taxon>
        <taxon>Moraxellales</taxon>
        <taxon>Moraxellaceae</taxon>
        <taxon>Acinetobacter</taxon>
    </lineage>
</organism>
<feature type="transmembrane region" description="Helical" evidence="10">
    <location>
        <begin position="119"/>
        <end position="147"/>
    </location>
</feature>
<gene>
    <name evidence="12" type="ORF">BJI46_05070</name>
</gene>
<dbReference type="PANTHER" id="PTHR14969:SF62">
    <property type="entry name" value="DECAPRENYLPHOSPHORYL-5-PHOSPHORIBOSE PHOSPHATASE RV3807C-RELATED"/>
    <property type="match status" value="1"/>
</dbReference>
<evidence type="ECO:0000256" key="7">
    <source>
        <dbReference type="ARBA" id="ARBA00023136"/>
    </source>
</evidence>
<dbReference type="CDD" id="cd01610">
    <property type="entry name" value="PAP2_like"/>
    <property type="match status" value="1"/>
</dbReference>
<evidence type="ECO:0000313" key="12">
    <source>
        <dbReference type="EMBL" id="OEY93113.1"/>
    </source>
</evidence>
<sequence length="184" mass="20958">MSKIRHAQKAVLDWDLRSCIYLNHWSENIRVANFFKLISRLGDGIFWYVMLAVVWLIHGLTYFLQAIYLLLASSFGTIIYKLLKRHTVRPRPYQVHQVIRLGERPLDHFSFPSGHTLHAVMVTTVLGSIVPALLMIMLPFSLLVAISRMVLGLHYPTDVIVGATLGLLVALITLWLAPVFEIIL</sequence>
<keyword evidence="3" id="KW-1003">Cell membrane</keyword>
<comment type="caution">
    <text evidence="12">The sequence shown here is derived from an EMBL/GenBank/DDBJ whole genome shotgun (WGS) entry which is preliminary data.</text>
</comment>
<keyword evidence="4 10" id="KW-0812">Transmembrane</keyword>
<evidence type="ECO:0000256" key="9">
    <source>
        <dbReference type="ARBA" id="ARBA00047594"/>
    </source>
</evidence>
<dbReference type="Gene3D" id="1.20.144.10">
    <property type="entry name" value="Phosphatidic acid phosphatase type 2/haloperoxidase"/>
    <property type="match status" value="1"/>
</dbReference>
<dbReference type="EMBL" id="MKKK01000056">
    <property type="protein sequence ID" value="OEY93113.1"/>
    <property type="molecule type" value="Genomic_DNA"/>
</dbReference>
<dbReference type="Proteomes" id="UP000185895">
    <property type="component" value="Unassembled WGS sequence"/>
</dbReference>
<protein>
    <recommendedName>
        <fullName evidence="2">undecaprenyl-diphosphate phosphatase</fullName>
        <ecNumber evidence="2">3.6.1.27</ecNumber>
    </recommendedName>
    <alternativeName>
        <fullName evidence="8">Undecaprenyl pyrophosphate phosphatase</fullName>
    </alternativeName>
</protein>
<proteinExistence type="predicted"/>
<comment type="catalytic activity">
    <reaction evidence="9">
        <text>di-trans,octa-cis-undecaprenyl diphosphate + H2O = di-trans,octa-cis-undecaprenyl phosphate + phosphate + H(+)</text>
        <dbReference type="Rhea" id="RHEA:28094"/>
        <dbReference type="ChEBI" id="CHEBI:15377"/>
        <dbReference type="ChEBI" id="CHEBI:15378"/>
        <dbReference type="ChEBI" id="CHEBI:43474"/>
        <dbReference type="ChEBI" id="CHEBI:58405"/>
        <dbReference type="ChEBI" id="CHEBI:60392"/>
        <dbReference type="EC" id="3.6.1.27"/>
    </reaction>
</comment>
<evidence type="ECO:0000256" key="6">
    <source>
        <dbReference type="ARBA" id="ARBA00022989"/>
    </source>
</evidence>
<name>A0A1E7R1B9_9GAMM</name>
<dbReference type="RefSeq" id="WP_070070684.1">
    <property type="nucleotide sequence ID" value="NZ_MKKK01000056.1"/>
</dbReference>
<keyword evidence="6 10" id="KW-1133">Transmembrane helix</keyword>
<dbReference type="OrthoDB" id="9780507at2"/>
<dbReference type="SMART" id="SM00014">
    <property type="entry name" value="acidPPc"/>
    <property type="match status" value="1"/>
</dbReference>
<evidence type="ECO:0000256" key="10">
    <source>
        <dbReference type="SAM" id="Phobius"/>
    </source>
</evidence>
<keyword evidence="7 10" id="KW-0472">Membrane</keyword>
<feature type="transmembrane region" description="Helical" evidence="10">
    <location>
        <begin position="159"/>
        <end position="180"/>
    </location>
</feature>
<feature type="transmembrane region" description="Helical" evidence="10">
    <location>
        <begin position="37"/>
        <end position="57"/>
    </location>
</feature>
<dbReference type="GO" id="GO:0050380">
    <property type="term" value="F:undecaprenyl-diphosphatase activity"/>
    <property type="evidence" value="ECO:0007669"/>
    <property type="project" value="UniProtKB-EC"/>
</dbReference>
<evidence type="ECO:0000256" key="4">
    <source>
        <dbReference type="ARBA" id="ARBA00022692"/>
    </source>
</evidence>
<keyword evidence="13" id="KW-1185">Reference proteome</keyword>
<keyword evidence="5" id="KW-0378">Hydrolase</keyword>
<evidence type="ECO:0000256" key="5">
    <source>
        <dbReference type="ARBA" id="ARBA00022801"/>
    </source>
</evidence>
<feature type="domain" description="Phosphatidic acid phosphatase type 2/haloperoxidase" evidence="11">
    <location>
        <begin position="65"/>
        <end position="174"/>
    </location>
</feature>
<feature type="transmembrane region" description="Helical" evidence="10">
    <location>
        <begin position="63"/>
        <end position="83"/>
    </location>
</feature>
<dbReference type="PANTHER" id="PTHR14969">
    <property type="entry name" value="SPHINGOSINE-1-PHOSPHATE PHOSPHOHYDROLASE"/>
    <property type="match status" value="1"/>
</dbReference>
<dbReference type="STRING" id="1262585.BJI46_05070"/>
<reference evidence="12 13" key="1">
    <citation type="submission" date="2016-09" db="EMBL/GenBank/DDBJ databases">
        <authorList>
            <person name="Capua I."/>
            <person name="De Benedictis P."/>
            <person name="Joannis T."/>
            <person name="Lombin L.H."/>
            <person name="Cattoli G."/>
        </authorList>
    </citation>
    <scope>NUCLEOTIDE SEQUENCE [LARGE SCALE GENOMIC DNA]</scope>
    <source>
        <strain evidence="12 13">ANC 4671</strain>
    </source>
</reference>